<dbReference type="NCBIfam" id="TIGR04087">
    <property type="entry name" value="YqxM_for_SipW"/>
    <property type="match status" value="1"/>
</dbReference>
<evidence type="ECO:0000313" key="3">
    <source>
        <dbReference type="Proteomes" id="UP001221597"/>
    </source>
</evidence>
<dbReference type="RefSeq" id="WP_283075838.1">
    <property type="nucleotide sequence ID" value="NZ_CP121671.1"/>
</dbReference>
<dbReference type="Proteomes" id="UP001221597">
    <property type="component" value="Chromosome"/>
</dbReference>
<feature type="compositionally biased region" description="Basic and acidic residues" evidence="1">
    <location>
        <begin position="171"/>
        <end position="215"/>
    </location>
</feature>
<protein>
    <submittedName>
        <fullName evidence="2">Amyloid fiber anchoring/assembly protein TapA</fullName>
    </submittedName>
</protein>
<feature type="compositionally biased region" description="Basic and acidic residues" evidence="1">
    <location>
        <begin position="222"/>
        <end position="234"/>
    </location>
</feature>
<feature type="compositionally biased region" description="Basic and acidic residues" evidence="1">
    <location>
        <begin position="281"/>
        <end position="292"/>
    </location>
</feature>
<reference evidence="2 3" key="1">
    <citation type="submission" date="2023-04" db="EMBL/GenBank/DDBJ databases">
        <title>Genome sequence of Halobacillus naozhouensis KACC 21980.</title>
        <authorList>
            <person name="Kim S."/>
            <person name="Heo J."/>
            <person name="Kwon S.-W."/>
        </authorList>
    </citation>
    <scope>NUCLEOTIDE SEQUENCE [LARGE SCALE GENOMIC DNA]</scope>
    <source>
        <strain evidence="2 3">KCTC 13234</strain>
    </source>
</reference>
<dbReference type="EMBL" id="CP121671">
    <property type="protein sequence ID" value="WFT73831.1"/>
    <property type="molecule type" value="Genomic_DNA"/>
</dbReference>
<name>A0ABY8IVU9_9BACI</name>
<accession>A0ABY8IVU9</accession>
<dbReference type="InterPro" id="IPR023848">
    <property type="entry name" value="TasA"/>
</dbReference>
<evidence type="ECO:0000256" key="1">
    <source>
        <dbReference type="SAM" id="MobiDB-lite"/>
    </source>
</evidence>
<feature type="compositionally biased region" description="Basic and acidic residues" evidence="1">
    <location>
        <begin position="246"/>
        <end position="255"/>
    </location>
</feature>
<organism evidence="2 3">
    <name type="scientific">Halobacillus naozhouensis</name>
    <dbReference type="NCBI Taxonomy" id="554880"/>
    <lineage>
        <taxon>Bacteria</taxon>
        <taxon>Bacillati</taxon>
        <taxon>Bacillota</taxon>
        <taxon>Bacilli</taxon>
        <taxon>Bacillales</taxon>
        <taxon>Bacillaceae</taxon>
        <taxon>Halobacillus</taxon>
    </lineage>
</organism>
<proteinExistence type="predicted"/>
<gene>
    <name evidence="2" type="primary">tapA</name>
    <name evidence="2" type="ORF">P9989_15855</name>
</gene>
<keyword evidence="3" id="KW-1185">Reference proteome</keyword>
<evidence type="ECO:0000313" key="2">
    <source>
        <dbReference type="EMBL" id="WFT73831.1"/>
    </source>
</evidence>
<sequence>MRKRRSRDHFQPFKRKCSLLLVTVTIISAPLSGQSLLSVPTNAAFNDIESVNFSIQADVEQDQDWDKSSLEFKDQGSEKNLLFAIVKNGDGSEVMQRTTTYEVYFAEQGNPKKGEKVAEGVIPMLDPGETFRMILEADTPGKYMFKAYHSKGHPGKGELWSEEIEYSLPKSKEKEARKEHAQEKAVKPSSLEEKEPTNKKQETDTEPAKQQKKEEEIEGNEAEPKDLPEKEQKQNAESPQSPEPNPEVKKEKSEPQPKAAQAADSKEKMKKENTQENQQDQQKKSEQPTPKE</sequence>
<feature type="region of interest" description="Disordered" evidence="1">
    <location>
        <begin position="171"/>
        <end position="292"/>
    </location>
</feature>
<feature type="compositionally biased region" description="Basic and acidic residues" evidence="1">
    <location>
        <begin position="264"/>
        <end position="274"/>
    </location>
</feature>